<keyword evidence="5" id="KW-0282">Flagellum</keyword>
<feature type="transmembrane region" description="Helical" evidence="2">
    <location>
        <begin position="44"/>
        <end position="66"/>
    </location>
</feature>
<evidence type="ECO:0000256" key="2">
    <source>
        <dbReference type="SAM" id="Phobius"/>
    </source>
</evidence>
<dbReference type="CDD" id="cd11614">
    <property type="entry name" value="SAF_CpaB_FlgA_like"/>
    <property type="match status" value="1"/>
</dbReference>
<dbReference type="EMBL" id="JAAGNC010000056">
    <property type="protein sequence ID" value="NEC55476.1"/>
    <property type="molecule type" value="Genomic_DNA"/>
</dbReference>
<evidence type="ECO:0000313" key="5">
    <source>
        <dbReference type="EMBL" id="NEC60123.1"/>
    </source>
</evidence>
<feature type="domain" description="SAF" evidence="3">
    <location>
        <begin position="72"/>
        <end position="135"/>
    </location>
</feature>
<keyword evidence="2" id="KW-0812">Transmembrane</keyword>
<evidence type="ECO:0000259" key="3">
    <source>
        <dbReference type="SMART" id="SM00858"/>
    </source>
</evidence>
<proteinExistence type="predicted"/>
<feature type="region of interest" description="Disordered" evidence="1">
    <location>
        <begin position="1"/>
        <end position="37"/>
    </location>
</feature>
<keyword evidence="2" id="KW-0472">Membrane</keyword>
<keyword evidence="6" id="KW-1185">Reference proteome</keyword>
<dbReference type="SMART" id="SM00858">
    <property type="entry name" value="SAF"/>
    <property type="match status" value="1"/>
</dbReference>
<feature type="compositionally biased region" description="Low complexity" evidence="1">
    <location>
        <begin position="12"/>
        <end position="21"/>
    </location>
</feature>
<protein>
    <submittedName>
        <fullName evidence="5">Flagellar biosynthesis protein FlgA</fullName>
    </submittedName>
</protein>
<dbReference type="InterPro" id="IPR013974">
    <property type="entry name" value="SAF"/>
</dbReference>
<keyword evidence="5" id="KW-0969">Cilium</keyword>
<dbReference type="Proteomes" id="UP000470404">
    <property type="component" value="Unassembled WGS sequence"/>
</dbReference>
<evidence type="ECO:0000313" key="4">
    <source>
        <dbReference type="EMBL" id="NEC55476.1"/>
    </source>
</evidence>
<dbReference type="EMBL" id="JAAGNC010000169">
    <property type="protein sequence ID" value="NEC60123.1"/>
    <property type="molecule type" value="Genomic_DNA"/>
</dbReference>
<name>A0ABX0C1S1_9PSEU</name>
<organism evidence="5 6">
    <name type="scientific">Amycolatopsis rubida</name>
    <dbReference type="NCBI Taxonomy" id="112413"/>
    <lineage>
        <taxon>Bacteria</taxon>
        <taxon>Bacillati</taxon>
        <taxon>Actinomycetota</taxon>
        <taxon>Actinomycetes</taxon>
        <taxon>Pseudonocardiales</taxon>
        <taxon>Pseudonocardiaceae</taxon>
        <taxon>Amycolatopsis</taxon>
    </lineage>
</organism>
<keyword evidence="5" id="KW-0966">Cell projection</keyword>
<sequence>MSTPVSTRADTADTATAPPDAWAQRGGKQEPPSRWKTVRPSRRVPYLLLGVVLVIACAAAAVIVSMQLDNRQPVLVLARPVTVGHLLSVQDFRQVSVSADVGLDAVSAAEASTVVGRPAAFSLPAGELLTRGSLGPPAIPTDGQAVAAVALKAGQFPPALAPGARVAVLVSAGSTATGTPGTNTGQVAAPIAQWTATVSDVGGGPDQQSTVVSLQLPEANARQLAAAPAGQISLVALSGGGG</sequence>
<comment type="caution">
    <text evidence="5">The sequence shown here is derived from an EMBL/GenBank/DDBJ whole genome shotgun (WGS) entry which is preliminary data.</text>
</comment>
<evidence type="ECO:0000256" key="1">
    <source>
        <dbReference type="SAM" id="MobiDB-lite"/>
    </source>
</evidence>
<gene>
    <name evidence="4" type="ORF">G3I59_07660</name>
    <name evidence="5" type="ORF">G3I59_32200</name>
</gene>
<reference evidence="5 6" key="1">
    <citation type="submission" date="2020-01" db="EMBL/GenBank/DDBJ databases">
        <title>Insect and environment-associated Actinomycetes.</title>
        <authorList>
            <person name="Currrie C."/>
            <person name="Chevrette M."/>
            <person name="Carlson C."/>
            <person name="Stubbendieck R."/>
            <person name="Wendt-Pienkowski E."/>
        </authorList>
    </citation>
    <scope>NUCLEOTIDE SEQUENCE [LARGE SCALE GENOMIC DNA]</scope>
    <source>
        <strain evidence="5 6">SID8386</strain>
    </source>
</reference>
<evidence type="ECO:0000313" key="6">
    <source>
        <dbReference type="Proteomes" id="UP000470404"/>
    </source>
</evidence>
<keyword evidence="2" id="KW-1133">Transmembrane helix</keyword>
<accession>A0ABX0C1S1</accession>